<organism evidence="2 3">
    <name type="scientific">Saccharolobus islandicus (strain L.D.8.5 / Lassen #2)</name>
    <name type="common">Sulfolobus islandicus</name>
    <dbReference type="NCBI Taxonomy" id="425944"/>
    <lineage>
        <taxon>Archaea</taxon>
        <taxon>Thermoproteota</taxon>
        <taxon>Thermoprotei</taxon>
        <taxon>Sulfolobales</taxon>
        <taxon>Sulfolobaceae</taxon>
        <taxon>Saccharolobus</taxon>
    </lineage>
</organism>
<reference evidence="3" key="1">
    <citation type="journal article" date="2009" name="Proc. Natl. Acad. Sci. U.S.A.">
        <title>Biogeography of the Sulfolobus islandicus pan-genome.</title>
        <authorList>
            <person name="Reno M.L."/>
            <person name="Held N.L."/>
            <person name="Fields C.J."/>
            <person name="Burke P.V."/>
            <person name="Whitaker R.J."/>
        </authorList>
    </citation>
    <scope>NUCLEOTIDE SEQUENCE [LARGE SCALE GENOMIC DNA]</scope>
    <source>
        <strain evidence="3">L.D.8.5 / Lassen #2</strain>
    </source>
</reference>
<dbReference type="Gene3D" id="1.10.1220.10">
    <property type="entry name" value="Met repressor-like"/>
    <property type="match status" value="1"/>
</dbReference>
<dbReference type="Pfam" id="PF01402">
    <property type="entry name" value="RHH_1"/>
    <property type="match status" value="1"/>
</dbReference>
<evidence type="ECO:0000259" key="1">
    <source>
        <dbReference type="Pfam" id="PF01402"/>
    </source>
</evidence>
<dbReference type="Proteomes" id="UP000001404">
    <property type="component" value="Chromosome"/>
</dbReference>
<dbReference type="EMBL" id="CP001731">
    <property type="protein sequence ID" value="ADB85932.1"/>
    <property type="molecule type" value="Genomic_DNA"/>
</dbReference>
<dbReference type="AlphaFoldDB" id="D2PEH6"/>
<name>D2PEH6_SACI9</name>
<dbReference type="InterPro" id="IPR010985">
    <property type="entry name" value="Ribbon_hlx_hlx"/>
</dbReference>
<keyword evidence="2" id="KW-0238">DNA-binding</keyword>
<dbReference type="CDD" id="cd22231">
    <property type="entry name" value="RHH_NikR_HicB-like"/>
    <property type="match status" value="1"/>
</dbReference>
<evidence type="ECO:0000313" key="2">
    <source>
        <dbReference type="EMBL" id="ADB85932.1"/>
    </source>
</evidence>
<dbReference type="HOGENOM" id="CLU_2679103_0_0_2"/>
<dbReference type="RefSeq" id="WP_012952223.1">
    <property type="nucleotide sequence ID" value="NC_013769.1"/>
</dbReference>
<feature type="domain" description="Ribbon-helix-helix protein CopG" evidence="1">
    <location>
        <begin position="21"/>
        <end position="59"/>
    </location>
</feature>
<dbReference type="GO" id="GO:0003677">
    <property type="term" value="F:DNA binding"/>
    <property type="evidence" value="ECO:0007669"/>
    <property type="project" value="UniProtKB-KW"/>
</dbReference>
<dbReference type="InterPro" id="IPR002145">
    <property type="entry name" value="CopG"/>
</dbReference>
<accession>D2PEH6</accession>
<dbReference type="GO" id="GO:0006355">
    <property type="term" value="P:regulation of DNA-templated transcription"/>
    <property type="evidence" value="ECO:0007669"/>
    <property type="project" value="InterPro"/>
</dbReference>
<dbReference type="KEGG" id="sii:LD85_0131"/>
<sequence>MEKIVKVNDTTYILEDERSVIITFKLEENILSMVDEIVKKLGYDYRSDFIRDAIEKYINYLKSSSNNSKMNINE</sequence>
<protein>
    <submittedName>
        <fullName evidence="2">CopG domain protein DNA-binding domain protein</fullName>
    </submittedName>
</protein>
<dbReference type="InterPro" id="IPR013321">
    <property type="entry name" value="Arc_rbn_hlx_hlx"/>
</dbReference>
<proteinExistence type="predicted"/>
<evidence type="ECO:0000313" key="3">
    <source>
        <dbReference type="Proteomes" id="UP000001404"/>
    </source>
</evidence>
<dbReference type="SUPFAM" id="SSF47598">
    <property type="entry name" value="Ribbon-helix-helix"/>
    <property type="match status" value="1"/>
</dbReference>
<gene>
    <name evidence="2" type="ordered locus">LD85_0131</name>
</gene>